<evidence type="ECO:0000256" key="1">
    <source>
        <dbReference type="SAM" id="MobiDB-lite"/>
    </source>
</evidence>
<evidence type="ECO:0000313" key="3">
    <source>
        <dbReference type="Proteomes" id="UP000536262"/>
    </source>
</evidence>
<protein>
    <submittedName>
        <fullName evidence="2">Uncharacterized protein</fullName>
    </submittedName>
</protein>
<organism evidence="2 3">
    <name type="scientific">Aminobacter aganoensis</name>
    <dbReference type="NCBI Taxonomy" id="83264"/>
    <lineage>
        <taxon>Bacteria</taxon>
        <taxon>Pseudomonadati</taxon>
        <taxon>Pseudomonadota</taxon>
        <taxon>Alphaproteobacteria</taxon>
        <taxon>Hyphomicrobiales</taxon>
        <taxon>Phyllobacteriaceae</taxon>
        <taxon>Aminobacter</taxon>
    </lineage>
</organism>
<evidence type="ECO:0000313" key="2">
    <source>
        <dbReference type="EMBL" id="MBB6355706.1"/>
    </source>
</evidence>
<gene>
    <name evidence="2" type="ORF">GGR00_003511</name>
</gene>
<name>A0A7X0F9P4_9HYPH</name>
<dbReference type="RefSeq" id="WP_184700118.1">
    <property type="nucleotide sequence ID" value="NZ_BAABEG010000005.1"/>
</dbReference>
<dbReference type="EMBL" id="JACHOU010000009">
    <property type="protein sequence ID" value="MBB6355706.1"/>
    <property type="molecule type" value="Genomic_DNA"/>
</dbReference>
<feature type="region of interest" description="Disordered" evidence="1">
    <location>
        <begin position="325"/>
        <end position="345"/>
    </location>
</feature>
<dbReference type="AlphaFoldDB" id="A0A7X0F9P4"/>
<comment type="caution">
    <text evidence="2">The sequence shown here is derived from an EMBL/GenBank/DDBJ whole genome shotgun (WGS) entry which is preliminary data.</text>
</comment>
<accession>A0A7X0F9P4</accession>
<feature type="region of interest" description="Disordered" evidence="1">
    <location>
        <begin position="269"/>
        <end position="297"/>
    </location>
</feature>
<reference evidence="2 3" key="1">
    <citation type="submission" date="2020-08" db="EMBL/GenBank/DDBJ databases">
        <title>Genomic Encyclopedia of Type Strains, Phase IV (KMG-IV): sequencing the most valuable type-strain genomes for metagenomic binning, comparative biology and taxonomic classification.</title>
        <authorList>
            <person name="Goeker M."/>
        </authorList>
    </citation>
    <scope>NUCLEOTIDE SEQUENCE [LARGE SCALE GENOMIC DNA]</scope>
    <source>
        <strain evidence="2 3">DSM 7051</strain>
    </source>
</reference>
<sequence length="380" mass="42120">MRTMTRPEFEAYERRVEDVLTKVGKLIDEADLQDFGEVVAAAREVVEMRRAHLEITEQQVAGEPAQINQKAQSPNADERYHHQTADAANEALNEIRIARNAISRIAASEHSILPVAAYRDDLDRGLEMAANLAVHWNNKHVLEFANNDTELVERIERLEKIRDEHGISYSAGSDGSPIPEVAKSDAQLLGYYKEGLEHLKAELAIADHESGLAIGGWGPAAEYWTEQDSDAAWARYDQLRADLLEAESNLARAMEKTEVETPAVEVVNAAGESASDRTARSSDQTAEATFQDSARDDAVARHGEKAVAAGEALLERLLEAGREMRDSEARMGRHREGDREQDTRSEKLVEATANYNQILRQAAREVVAGNGYIRDGRLAL</sequence>
<proteinExistence type="predicted"/>
<dbReference type="Proteomes" id="UP000536262">
    <property type="component" value="Unassembled WGS sequence"/>
</dbReference>
<keyword evidence="3" id="KW-1185">Reference proteome</keyword>
<feature type="compositionally biased region" description="Polar residues" evidence="1">
    <location>
        <begin position="281"/>
        <end position="292"/>
    </location>
</feature>